<sequence>MKFITFVTTAALIFNAIAAPSPNPEAAPALAELVEKDTLVARATCNNAYSGNTPSRRGPGVIEPNLTVFDLNRPFSLSFAMSDLAPLIVVLEYLRELRRELWLVAASDEAPDVHTSAKRIRSTCQYATPRCGATYTFVFTSSALMKPGNNIYQ</sequence>
<dbReference type="EMBL" id="JBBXMP010000079">
    <property type="protein sequence ID" value="KAL0063559.1"/>
    <property type="molecule type" value="Genomic_DNA"/>
</dbReference>
<evidence type="ECO:0000313" key="3">
    <source>
        <dbReference type="Proteomes" id="UP001437256"/>
    </source>
</evidence>
<organism evidence="2 3">
    <name type="scientific">Marasmius tenuissimus</name>
    <dbReference type="NCBI Taxonomy" id="585030"/>
    <lineage>
        <taxon>Eukaryota</taxon>
        <taxon>Fungi</taxon>
        <taxon>Dikarya</taxon>
        <taxon>Basidiomycota</taxon>
        <taxon>Agaricomycotina</taxon>
        <taxon>Agaricomycetes</taxon>
        <taxon>Agaricomycetidae</taxon>
        <taxon>Agaricales</taxon>
        <taxon>Marasmiineae</taxon>
        <taxon>Marasmiaceae</taxon>
        <taxon>Marasmius</taxon>
    </lineage>
</organism>
<feature type="signal peptide" evidence="1">
    <location>
        <begin position="1"/>
        <end position="18"/>
    </location>
</feature>
<protein>
    <submittedName>
        <fullName evidence="2">Uncharacterized protein</fullName>
    </submittedName>
</protein>
<evidence type="ECO:0000313" key="2">
    <source>
        <dbReference type="EMBL" id="KAL0063559.1"/>
    </source>
</evidence>
<gene>
    <name evidence="2" type="ORF">AAF712_009568</name>
</gene>
<proteinExistence type="predicted"/>
<reference evidence="2 3" key="1">
    <citation type="submission" date="2024-05" db="EMBL/GenBank/DDBJ databases">
        <title>A draft genome resource for the thread blight pathogen Marasmius tenuissimus strain MS-2.</title>
        <authorList>
            <person name="Yulfo-Soto G.E."/>
            <person name="Baruah I.K."/>
            <person name="Amoako-Attah I."/>
            <person name="Bukari Y."/>
            <person name="Meinhardt L.W."/>
            <person name="Bailey B.A."/>
            <person name="Cohen S.P."/>
        </authorList>
    </citation>
    <scope>NUCLEOTIDE SEQUENCE [LARGE SCALE GENOMIC DNA]</scope>
    <source>
        <strain evidence="2 3">MS-2</strain>
    </source>
</reference>
<feature type="chain" id="PRO_5046814721" evidence="1">
    <location>
        <begin position="19"/>
        <end position="153"/>
    </location>
</feature>
<comment type="caution">
    <text evidence="2">The sequence shown here is derived from an EMBL/GenBank/DDBJ whole genome shotgun (WGS) entry which is preliminary data.</text>
</comment>
<accession>A0ABR2ZQW4</accession>
<keyword evidence="3" id="KW-1185">Reference proteome</keyword>
<keyword evidence="1" id="KW-0732">Signal</keyword>
<name>A0ABR2ZQW4_9AGAR</name>
<evidence type="ECO:0000256" key="1">
    <source>
        <dbReference type="SAM" id="SignalP"/>
    </source>
</evidence>
<dbReference type="Proteomes" id="UP001437256">
    <property type="component" value="Unassembled WGS sequence"/>
</dbReference>